<dbReference type="InterPro" id="IPR032764">
    <property type="entry name" value="Tankyrase-bd_C"/>
</dbReference>
<feature type="coiled-coil region" evidence="1">
    <location>
        <begin position="746"/>
        <end position="773"/>
    </location>
</feature>
<dbReference type="Pfam" id="PF15327">
    <property type="entry name" value="Tankyrase_bdg_C"/>
    <property type="match status" value="1"/>
</dbReference>
<feature type="compositionally biased region" description="Low complexity" evidence="2">
    <location>
        <begin position="1828"/>
        <end position="1840"/>
    </location>
</feature>
<feature type="compositionally biased region" description="Polar residues" evidence="2">
    <location>
        <begin position="1916"/>
        <end position="1925"/>
    </location>
</feature>
<feature type="compositionally biased region" description="Basic and acidic residues" evidence="2">
    <location>
        <begin position="790"/>
        <end position="816"/>
    </location>
</feature>
<feature type="compositionally biased region" description="Basic and acidic residues" evidence="2">
    <location>
        <begin position="523"/>
        <end position="533"/>
    </location>
</feature>
<evidence type="ECO:0000256" key="1">
    <source>
        <dbReference type="SAM" id="Coils"/>
    </source>
</evidence>
<name>A0A553P9B8_9TELE</name>
<feature type="region of interest" description="Disordered" evidence="2">
    <location>
        <begin position="1091"/>
        <end position="1133"/>
    </location>
</feature>
<dbReference type="PANTHER" id="PTHR22042">
    <property type="entry name" value="TANKYRASE 1 BINDING PROTEIN"/>
    <property type="match status" value="1"/>
</dbReference>
<feature type="compositionally biased region" description="Pro residues" evidence="2">
    <location>
        <begin position="158"/>
        <end position="170"/>
    </location>
</feature>
<feature type="region of interest" description="Disordered" evidence="2">
    <location>
        <begin position="139"/>
        <end position="257"/>
    </location>
</feature>
<protein>
    <recommendedName>
        <fullName evidence="3">Tankyrase 1-binding protein C-terminal domain-containing protein</fullName>
    </recommendedName>
</protein>
<feature type="non-terminal residue" evidence="4">
    <location>
        <position position="2036"/>
    </location>
</feature>
<feature type="compositionally biased region" description="Basic and acidic residues" evidence="2">
    <location>
        <begin position="1853"/>
        <end position="1882"/>
    </location>
</feature>
<feature type="non-terminal residue" evidence="4">
    <location>
        <position position="1"/>
    </location>
</feature>
<reference evidence="4 5" key="1">
    <citation type="journal article" date="2019" name="Sci. Data">
        <title>Hybrid genome assembly and annotation of Danionella translucida.</title>
        <authorList>
            <person name="Kadobianskyi M."/>
            <person name="Schulze L."/>
            <person name="Schuelke M."/>
            <person name="Judkewitz B."/>
        </authorList>
    </citation>
    <scope>NUCLEOTIDE SEQUENCE [LARGE SCALE GENOMIC DNA]</scope>
    <source>
        <strain evidence="4 5">Bolton</strain>
    </source>
</reference>
<gene>
    <name evidence="4" type="ORF">DNTS_000464</name>
</gene>
<dbReference type="EMBL" id="SRMA01026717">
    <property type="protein sequence ID" value="TRY74270.1"/>
    <property type="molecule type" value="Genomic_DNA"/>
</dbReference>
<feature type="region of interest" description="Disordered" evidence="2">
    <location>
        <begin position="1546"/>
        <end position="1602"/>
    </location>
</feature>
<keyword evidence="5" id="KW-1185">Reference proteome</keyword>
<feature type="region of interest" description="Disordered" evidence="2">
    <location>
        <begin position="270"/>
        <end position="300"/>
    </location>
</feature>
<feature type="compositionally biased region" description="Basic and acidic residues" evidence="2">
    <location>
        <begin position="421"/>
        <end position="445"/>
    </location>
</feature>
<feature type="compositionally biased region" description="Polar residues" evidence="2">
    <location>
        <begin position="1787"/>
        <end position="1800"/>
    </location>
</feature>
<feature type="compositionally biased region" description="Polar residues" evidence="2">
    <location>
        <begin position="1753"/>
        <end position="1767"/>
    </location>
</feature>
<feature type="compositionally biased region" description="Polar residues" evidence="2">
    <location>
        <begin position="270"/>
        <end position="283"/>
    </location>
</feature>
<comment type="caution">
    <text evidence="4">The sequence shown here is derived from an EMBL/GenBank/DDBJ whole genome shotgun (WGS) entry which is preliminary data.</text>
</comment>
<dbReference type="OrthoDB" id="9950932at2759"/>
<evidence type="ECO:0000256" key="2">
    <source>
        <dbReference type="SAM" id="MobiDB-lite"/>
    </source>
</evidence>
<feature type="region of interest" description="Disordered" evidence="2">
    <location>
        <begin position="1319"/>
        <end position="1357"/>
    </location>
</feature>
<evidence type="ECO:0000259" key="3">
    <source>
        <dbReference type="SMART" id="SM01319"/>
    </source>
</evidence>
<feature type="region of interest" description="Disordered" evidence="2">
    <location>
        <begin position="1687"/>
        <end position="1805"/>
    </location>
</feature>
<evidence type="ECO:0000313" key="4">
    <source>
        <dbReference type="EMBL" id="TRY74270.1"/>
    </source>
</evidence>
<dbReference type="InterPro" id="IPR040006">
    <property type="entry name" value="TNKS1BP1-like"/>
</dbReference>
<accession>A0A553P9B8</accession>
<feature type="region of interest" description="Disordered" evidence="2">
    <location>
        <begin position="504"/>
        <end position="562"/>
    </location>
</feature>
<evidence type="ECO:0000313" key="5">
    <source>
        <dbReference type="Proteomes" id="UP000316079"/>
    </source>
</evidence>
<feature type="region of interest" description="Disordered" evidence="2">
    <location>
        <begin position="418"/>
        <end position="458"/>
    </location>
</feature>
<feature type="region of interest" description="Disordered" evidence="2">
    <location>
        <begin position="702"/>
        <end position="726"/>
    </location>
</feature>
<feature type="compositionally biased region" description="Basic and acidic residues" evidence="2">
    <location>
        <begin position="544"/>
        <end position="558"/>
    </location>
</feature>
<dbReference type="Proteomes" id="UP000316079">
    <property type="component" value="Unassembled WGS sequence"/>
</dbReference>
<dbReference type="SMART" id="SM01319">
    <property type="entry name" value="Tankyrase_bdg_C"/>
    <property type="match status" value="1"/>
</dbReference>
<keyword evidence="1" id="KW-0175">Coiled coil</keyword>
<organism evidence="4 5">
    <name type="scientific">Danionella cerebrum</name>
    <dbReference type="NCBI Taxonomy" id="2873325"/>
    <lineage>
        <taxon>Eukaryota</taxon>
        <taxon>Metazoa</taxon>
        <taxon>Chordata</taxon>
        <taxon>Craniata</taxon>
        <taxon>Vertebrata</taxon>
        <taxon>Euteleostomi</taxon>
        <taxon>Actinopterygii</taxon>
        <taxon>Neopterygii</taxon>
        <taxon>Teleostei</taxon>
        <taxon>Ostariophysi</taxon>
        <taxon>Cypriniformes</taxon>
        <taxon>Danionidae</taxon>
        <taxon>Danioninae</taxon>
        <taxon>Danionella</taxon>
    </lineage>
</organism>
<feature type="domain" description="Tankyrase 1-binding protein C-terminal" evidence="3">
    <location>
        <begin position="1798"/>
        <end position="1967"/>
    </location>
</feature>
<feature type="compositionally biased region" description="Basic and acidic residues" evidence="2">
    <location>
        <begin position="1194"/>
        <end position="1211"/>
    </location>
</feature>
<feature type="compositionally biased region" description="Basic and acidic residues" evidence="2">
    <location>
        <begin position="1549"/>
        <end position="1561"/>
    </location>
</feature>
<feature type="region of interest" description="Disordered" evidence="2">
    <location>
        <begin position="899"/>
        <end position="924"/>
    </location>
</feature>
<proteinExistence type="predicted"/>
<feature type="region of interest" description="Disordered" evidence="2">
    <location>
        <begin position="782"/>
        <end position="816"/>
    </location>
</feature>
<feature type="region of interest" description="Disordered" evidence="2">
    <location>
        <begin position="943"/>
        <end position="1003"/>
    </location>
</feature>
<sequence>QRTKTNPPSFRAIQSHIAFRLLQQRSKKGWSCHTRECSIISRHDFCWIKRKTASWKKKNDAGAERKTAIDRPRRVCPDNVWLRSDPKQITGRTETRVPLRTADSQADGPMAAQVEVDTGRPYLVGSRLHLSQLIDSSNKSLMENSGGPQGSLIIPSDPNKPVPSPKPRLTPKPFTVEKNPTIRPILAPKPQPKSRIEQTRPVSFKPDLPSTPKPQPASKPSLPSAFKTGFKTSGQTNKPAAPFKPASSIAPGDFNKLGTQTGEVLRRTSFGATQTGGHSSTSGAEWPFVPRKKQPGPSITRAKSLGFLSEIGLHYDDNVEESGAKNESSPSFLRVHNKGSRPRPVSAVFPQNPEAQVVPPTPAPRWAKGRPLSSDLTSKFESIGLSLHRQSGNDGGKENAPDIPEDPVTLETILGAEMADDLNHTERGTQKLDLKDDEFKKDPRPENTGGSSIKRRISLLLDSSSSPFSVMHEDAEGTETRSPGLVNFDADGAMGVKQRVKELNDEVPTVQSSPQKPQFKPRSISDRTKKFEPELESLGSSDSKCSEEGEEALNKKAEGQFNTQQDKKMPTLGVLDMPTLSTLNKGGVQTVRASVYEHVVKRHNVQVMEDCPSQSLRTQQETTVKPLPTRNHSLRIPDNTLKANDVVDLGSLTVAAYKGQISPSSSIRVDHVFDAVSFGESCVVSETLPTAHLEDKALTLRSRRSTTQGEQHKVTNDGSNLAKEDGTTPRYLRVGALQKWNATETGGEFEKERERQKEILRRMEEEIQRQTEIHMIAAAALEQEEEDEAESNKWSEAKRDGEREREDSAAPKRPKMLDAEEQVNKPRATYFALTGQIQEPVLQVERKEDKLLFGQGKLSGLLMEGGGLKEEVTFDDCMVRSRQRCPQIPLTPFRRNPSFEAATQRDSQEHKQSTGLRTDHGMEEREQKVFRVELEMQKEVERLCDIKKQEDSEKRREVEMQKERERQRDVEKLKEQERDRQKEMERQREVERHKRDKERQKQIEYERLKAAEKELEQQREFERQRQKEFEREKERMLEQEMLRFREFEKQRDLERERERQLELERQREIERQKQRELEKQREIERLKELERQQELERQRELDKRKELEKERQRKLGRQRELDKQRDLERQRNLERQQEIERQMEIERQKEIEKQKQREVDIEIWKRQKVEEREAKRHLEELERIKELEKRQLLDFEIQKQRERPNQKEQAKRKSKKERHRKETEHEIPMPTSPLRPKVLDLDSVSLGNRTRRDSHDNSPTARWKQPTLLPDELYKPGILDIDSFRGQTQSNSRPVVGFSGMDCLDGDSMIPARPQAKQINIPPPQTAPQLQSPSHPQFHPHAQGLFQPSPTERLRTQLPPPLQPQILHQPKSLPFVTDKHRPLIEATDWAFDAQQPLSCLTHEQSNFYRHTPAELTVDEPLWVSIKEGSRRPISTRPGGLEQQLHQEDSGIILTSSSSSMNPTFTSKEHSTYAAHMVPFQTPMVTAQPNLVPSVIPILSPERCWTSVPLGPSPPTKSSSRETLLPASQAVSFVTDPKLNPNWELASQGLREKKTSHKDKVQQKRSRSMCRRSAPTEGSADAATPHVRTRRSRSAHKEREQESLCGVEHNLSWLHPDNMEYLGDKLSVAHSQVSGWMGNVRRSLQGALNLVSSSVERRSGDASGDDLDGFKRTGSLRSLASRSRESFRRFSLRSQQRLSLRRRTTSLASPKTPSPELIKPSTGGKEDSKDTDKLVQETDSQYGTWETGLHTEDSLTPATPSSEGNITPSPRKPSLPLTSEDPAFPDTTDASSTSSHQQQSDLVFPEEPTVLLDTSVLRGRVKLNKQSTRRAPPSRAARHSALLTQVPEGIGAEVEWRYKDSTEDKTDSGKQVEEFEEQPKGIESRTSSVSQTQRVALFPGMDTSALKAQLKKRGESDNQTDGSSPAQPARSPKSPFLPRAARVLPPAASTENGGESSPQWLKELKSKKRLSQYENDKALNFELELLGVHLAAAAEEEDSVALHPLAFVSSLSLVYVHGAFGNLCVKRVSVRVVEQLF</sequence>
<feature type="compositionally biased region" description="Polar residues" evidence="2">
    <location>
        <begin position="1883"/>
        <end position="1893"/>
    </location>
</feature>
<feature type="compositionally biased region" description="Basic and acidic residues" evidence="2">
    <location>
        <begin position="1723"/>
        <end position="1735"/>
    </location>
</feature>
<feature type="compositionally biased region" description="Basic and acidic residues" evidence="2">
    <location>
        <begin position="906"/>
        <end position="924"/>
    </location>
</feature>
<feature type="region of interest" description="Disordered" evidence="2">
    <location>
        <begin position="1821"/>
        <end position="1937"/>
    </location>
</feature>
<feature type="region of interest" description="Disordered" evidence="2">
    <location>
        <begin position="1194"/>
        <end position="1239"/>
    </location>
</feature>
<dbReference type="STRING" id="623744.A0A553P9B8"/>
<dbReference type="PANTHER" id="PTHR22042:SF3">
    <property type="entry name" value="RIKEN CDNA 2900026A02 GENE"/>
    <property type="match status" value="1"/>
</dbReference>
<feature type="region of interest" description="Disordered" evidence="2">
    <location>
        <begin position="319"/>
        <end position="406"/>
    </location>
</feature>